<reference evidence="2 3" key="1">
    <citation type="journal article" date="2014" name="Genome Announc.">
        <title>Draft Genome Sequence of Fervidicella metallireducens Strain AeBT, an Iron-Reducing Thermoanaerobe from the Great Artesian Basin.</title>
        <authorList>
            <person name="Patel B.K."/>
        </authorList>
    </citation>
    <scope>NUCLEOTIDE SEQUENCE [LARGE SCALE GENOMIC DNA]</scope>
    <source>
        <strain evidence="2 3">AeB</strain>
    </source>
</reference>
<feature type="chain" id="PRO_5001498706" evidence="1">
    <location>
        <begin position="26"/>
        <end position="207"/>
    </location>
</feature>
<protein>
    <submittedName>
        <fullName evidence="2">Uncharacterized protein</fullName>
    </submittedName>
</protein>
<dbReference type="EMBL" id="AZQP01000045">
    <property type="protein sequence ID" value="EYE87610.1"/>
    <property type="molecule type" value="Genomic_DNA"/>
</dbReference>
<dbReference type="RefSeq" id="WP_035381153.1">
    <property type="nucleotide sequence ID" value="NZ_AZQP01000045.1"/>
</dbReference>
<organism evidence="2 3">
    <name type="scientific">Fervidicella metallireducens AeB</name>
    <dbReference type="NCBI Taxonomy" id="1403537"/>
    <lineage>
        <taxon>Bacteria</taxon>
        <taxon>Bacillati</taxon>
        <taxon>Bacillota</taxon>
        <taxon>Clostridia</taxon>
        <taxon>Eubacteriales</taxon>
        <taxon>Clostridiaceae</taxon>
        <taxon>Fervidicella</taxon>
    </lineage>
</organism>
<dbReference type="AlphaFoldDB" id="A0A017RUQ5"/>
<feature type="signal peptide" evidence="1">
    <location>
        <begin position="1"/>
        <end position="25"/>
    </location>
</feature>
<accession>A0A017RUQ5</accession>
<keyword evidence="3" id="KW-1185">Reference proteome</keyword>
<evidence type="ECO:0000313" key="2">
    <source>
        <dbReference type="EMBL" id="EYE87610.1"/>
    </source>
</evidence>
<keyword evidence="1" id="KW-0732">Signal</keyword>
<comment type="caution">
    <text evidence="2">The sequence shown here is derived from an EMBL/GenBank/DDBJ whole genome shotgun (WGS) entry which is preliminary data.</text>
</comment>
<sequence>MGKIISKIISILLLTAFLTTNWVYAQDKNIPIEIVPNETEERSFISPMWTVRYEFDHYDATYKATNDTKFYIGEFTVINQSYTQYADATYMQNEFKEIKAEFTYQVSANANYKIKVIEVGTSTTVGGALAVTINSGFTYSTGTKVSPRKKVTITLYNKGLSVTGAKIYRMYDTDGSFLGYESRPDTADCWFPKLNSKTAVIGPEISI</sequence>
<dbReference type="OrthoDB" id="9821266at2"/>
<proteinExistence type="predicted"/>
<dbReference type="Proteomes" id="UP000019681">
    <property type="component" value="Unassembled WGS sequence"/>
</dbReference>
<evidence type="ECO:0000313" key="3">
    <source>
        <dbReference type="Proteomes" id="UP000019681"/>
    </source>
</evidence>
<evidence type="ECO:0000256" key="1">
    <source>
        <dbReference type="SAM" id="SignalP"/>
    </source>
</evidence>
<gene>
    <name evidence="2" type="ORF">Q428_12295</name>
</gene>
<name>A0A017RUQ5_9CLOT</name>